<sequence length="381" mass="43712">MPTDKMKPMSKIHLPPVDEDEPLIDTTEAMQLRSKRTDRLQRRQQKKSKKAAAIPQPTSFLDLPAEIFVEILCYLHPSDVFKLSRSGRTLHRLVSHHANFIAQNIIDWRYPILMKCFPKPVPLGQVDPELHPALLAGKRQDMLNIHKKPYQHIKSPNQHEICTCLTCILAWNNLCLVVDLAHWQPNLSQRKPISMIPRGQSPQWNIDLVNSNAEIVRNAIKSQLWYARILEQHLATTTKTIWRTHKHDTLKGDGPVFQLTAEDISTETDAFMGRDGPESFEFPYHRDNYYALGSYLPNRRFEKSTGVWHYYPLDQHSRDLEWVAKHSARSTELSRSMITAVPPNPPVLDSTASQSPCPSLEQSHAVAQGTPSAWYRHFDCG</sequence>
<keyword evidence="4" id="KW-1185">Reference proteome</keyword>
<evidence type="ECO:0000313" key="3">
    <source>
        <dbReference type="EMBL" id="KAF2802322.1"/>
    </source>
</evidence>
<dbReference type="SUPFAM" id="SSF81383">
    <property type="entry name" value="F-box domain"/>
    <property type="match status" value="1"/>
</dbReference>
<dbReference type="Proteomes" id="UP000504636">
    <property type="component" value="Unplaced"/>
</dbReference>
<dbReference type="OrthoDB" id="3642468at2759"/>
<evidence type="ECO:0000313" key="5">
    <source>
        <dbReference type="RefSeq" id="XP_033569286.1"/>
    </source>
</evidence>
<reference evidence="5" key="3">
    <citation type="submission" date="2025-04" db="UniProtKB">
        <authorList>
            <consortium name="RefSeq"/>
        </authorList>
    </citation>
    <scope>IDENTIFICATION</scope>
    <source>
        <strain evidence="5">CBS 304.34</strain>
    </source>
</reference>
<dbReference type="InterPro" id="IPR001810">
    <property type="entry name" value="F-box_dom"/>
</dbReference>
<protein>
    <recommendedName>
        <fullName evidence="2">F-box domain-containing protein</fullName>
    </recommendedName>
</protein>
<dbReference type="InterPro" id="IPR036047">
    <property type="entry name" value="F-box-like_dom_sf"/>
</dbReference>
<accession>A0A6A6Y0M9</accession>
<evidence type="ECO:0000259" key="2">
    <source>
        <dbReference type="PROSITE" id="PS50181"/>
    </source>
</evidence>
<feature type="region of interest" description="Disordered" evidence="1">
    <location>
        <begin position="1"/>
        <end position="53"/>
    </location>
</feature>
<dbReference type="GeneID" id="54465536"/>
<dbReference type="PROSITE" id="PS50181">
    <property type="entry name" value="FBOX"/>
    <property type="match status" value="1"/>
</dbReference>
<dbReference type="EMBL" id="MU003724">
    <property type="protein sequence ID" value="KAF2802322.1"/>
    <property type="molecule type" value="Genomic_DNA"/>
</dbReference>
<evidence type="ECO:0000256" key="1">
    <source>
        <dbReference type="SAM" id="MobiDB-lite"/>
    </source>
</evidence>
<dbReference type="AlphaFoldDB" id="A0A6A6Y0M9"/>
<proteinExistence type="predicted"/>
<dbReference type="CDD" id="cd09917">
    <property type="entry name" value="F-box_SF"/>
    <property type="match status" value="1"/>
</dbReference>
<reference evidence="3 5" key="1">
    <citation type="journal article" date="2020" name="Stud. Mycol.">
        <title>101 Dothideomycetes genomes: a test case for predicting lifestyles and emergence of pathogens.</title>
        <authorList>
            <person name="Haridas S."/>
            <person name="Albert R."/>
            <person name="Binder M."/>
            <person name="Bloem J."/>
            <person name="Labutti K."/>
            <person name="Salamov A."/>
            <person name="Andreopoulos B."/>
            <person name="Baker S."/>
            <person name="Barry K."/>
            <person name="Bills G."/>
            <person name="Bluhm B."/>
            <person name="Cannon C."/>
            <person name="Castanera R."/>
            <person name="Culley D."/>
            <person name="Daum C."/>
            <person name="Ezra D."/>
            <person name="Gonzalez J."/>
            <person name="Henrissat B."/>
            <person name="Kuo A."/>
            <person name="Liang C."/>
            <person name="Lipzen A."/>
            <person name="Lutzoni F."/>
            <person name="Magnuson J."/>
            <person name="Mondo S."/>
            <person name="Nolan M."/>
            <person name="Ohm R."/>
            <person name="Pangilinan J."/>
            <person name="Park H.-J."/>
            <person name="Ramirez L."/>
            <person name="Alfaro M."/>
            <person name="Sun H."/>
            <person name="Tritt A."/>
            <person name="Yoshinaga Y."/>
            <person name="Zwiers L.-H."/>
            <person name="Turgeon B."/>
            <person name="Goodwin S."/>
            <person name="Spatafora J."/>
            <person name="Crous P."/>
            <person name="Grigoriev I."/>
        </authorList>
    </citation>
    <scope>NUCLEOTIDE SEQUENCE</scope>
    <source>
        <strain evidence="3 5">CBS 304.34</strain>
    </source>
</reference>
<reference evidence="5" key="2">
    <citation type="submission" date="2020-04" db="EMBL/GenBank/DDBJ databases">
        <authorList>
            <consortium name="NCBI Genome Project"/>
        </authorList>
    </citation>
    <scope>NUCLEOTIDE SEQUENCE</scope>
    <source>
        <strain evidence="5">CBS 304.34</strain>
    </source>
</reference>
<dbReference type="RefSeq" id="XP_033569286.1">
    <property type="nucleotide sequence ID" value="XM_033724643.1"/>
</dbReference>
<evidence type="ECO:0000313" key="4">
    <source>
        <dbReference type="Proteomes" id="UP000504636"/>
    </source>
</evidence>
<name>A0A6A6Y0M9_9PEZI</name>
<organism evidence="3">
    <name type="scientific">Mytilinidion resinicola</name>
    <dbReference type="NCBI Taxonomy" id="574789"/>
    <lineage>
        <taxon>Eukaryota</taxon>
        <taxon>Fungi</taxon>
        <taxon>Dikarya</taxon>
        <taxon>Ascomycota</taxon>
        <taxon>Pezizomycotina</taxon>
        <taxon>Dothideomycetes</taxon>
        <taxon>Pleosporomycetidae</taxon>
        <taxon>Mytilinidiales</taxon>
        <taxon>Mytilinidiaceae</taxon>
        <taxon>Mytilinidion</taxon>
    </lineage>
</organism>
<feature type="domain" description="F-box" evidence="2">
    <location>
        <begin position="57"/>
        <end position="105"/>
    </location>
</feature>
<gene>
    <name evidence="3 5" type="ORF">BDZ99DRAFT_512583</name>
</gene>